<gene>
    <name evidence="9" type="ORF">DH2020_042966</name>
    <name evidence="8" type="ORF">DH2020_048301</name>
</gene>
<keyword evidence="3" id="KW-0805">Transcription regulation</keyword>
<keyword evidence="6" id="KW-0175">Coiled coil</keyword>
<protein>
    <recommendedName>
        <fullName evidence="7">BHLH domain-containing protein</fullName>
    </recommendedName>
</protein>
<organism evidence="9 10">
    <name type="scientific">Rehmannia glutinosa</name>
    <name type="common">Chinese foxglove</name>
    <dbReference type="NCBI Taxonomy" id="99300"/>
    <lineage>
        <taxon>Eukaryota</taxon>
        <taxon>Viridiplantae</taxon>
        <taxon>Streptophyta</taxon>
        <taxon>Embryophyta</taxon>
        <taxon>Tracheophyta</taxon>
        <taxon>Spermatophyta</taxon>
        <taxon>Magnoliopsida</taxon>
        <taxon>eudicotyledons</taxon>
        <taxon>Gunneridae</taxon>
        <taxon>Pentapetalae</taxon>
        <taxon>asterids</taxon>
        <taxon>lamiids</taxon>
        <taxon>Lamiales</taxon>
        <taxon>Orobanchaceae</taxon>
        <taxon>Rehmannieae</taxon>
        <taxon>Rehmannia</taxon>
    </lineage>
</organism>
<dbReference type="InterPro" id="IPR036638">
    <property type="entry name" value="HLH_DNA-bd_sf"/>
</dbReference>
<dbReference type="Gene3D" id="4.10.280.10">
    <property type="entry name" value="Helix-loop-helix DNA-binding domain"/>
    <property type="match status" value="1"/>
</dbReference>
<feature type="coiled-coil region" evidence="6">
    <location>
        <begin position="46"/>
        <end position="73"/>
    </location>
</feature>
<dbReference type="EMBL" id="JABTTQ020003389">
    <property type="protein sequence ID" value="KAK6117964.1"/>
    <property type="molecule type" value="Genomic_DNA"/>
</dbReference>
<dbReference type="PANTHER" id="PTHR46446:SF38">
    <property type="entry name" value="TRANSCRIPTION FACTOR ILI6"/>
    <property type="match status" value="1"/>
</dbReference>
<evidence type="ECO:0000256" key="3">
    <source>
        <dbReference type="ARBA" id="ARBA00023015"/>
    </source>
</evidence>
<name>A0ABR0UL15_REHGL</name>
<feature type="domain" description="BHLH" evidence="7">
    <location>
        <begin position="2"/>
        <end position="56"/>
    </location>
</feature>
<evidence type="ECO:0000313" key="9">
    <source>
        <dbReference type="EMBL" id="KAK6123289.1"/>
    </source>
</evidence>
<accession>A0ABR0UL15</accession>
<dbReference type="CDD" id="cd11442">
    <property type="entry name" value="bHLH_AtPRE_like"/>
    <property type="match status" value="1"/>
</dbReference>
<reference evidence="9" key="2">
    <citation type="submission" date="2024-01" db="EMBL/GenBank/DDBJ databases">
        <authorList>
            <person name="Ma L."/>
        </authorList>
    </citation>
    <scope>NUCLEOTIDE SEQUENCE</scope>
    <source>
        <strain evidence="9">DH-2019</strain>
        <tissue evidence="9">Leaves</tissue>
    </source>
</reference>
<evidence type="ECO:0000256" key="2">
    <source>
        <dbReference type="ARBA" id="ARBA00022604"/>
    </source>
</evidence>
<dbReference type="InterPro" id="IPR044293">
    <property type="entry name" value="PRE"/>
</dbReference>
<keyword evidence="2" id="KW-0341">Growth regulation</keyword>
<dbReference type="PROSITE" id="PS50888">
    <property type="entry name" value="BHLH"/>
    <property type="match status" value="1"/>
</dbReference>
<evidence type="ECO:0000313" key="10">
    <source>
        <dbReference type="Proteomes" id="UP001318860"/>
    </source>
</evidence>
<reference evidence="9 10" key="1">
    <citation type="journal article" date="2021" name="Comput. Struct. Biotechnol. J.">
        <title>De novo genome assembly of the potent medicinal plant Rehmannia glutinosa using nanopore technology.</title>
        <authorList>
            <person name="Ma L."/>
            <person name="Dong C."/>
            <person name="Song C."/>
            <person name="Wang X."/>
            <person name="Zheng X."/>
            <person name="Niu Y."/>
            <person name="Chen S."/>
            <person name="Feng W."/>
        </authorList>
    </citation>
    <scope>NUCLEOTIDE SEQUENCE [LARGE SCALE GENOMIC DNA]</scope>
    <source>
        <strain evidence="9">DH-2019</strain>
    </source>
</reference>
<keyword evidence="10" id="KW-1185">Reference proteome</keyword>
<dbReference type="Proteomes" id="UP001318860">
    <property type="component" value="Unassembled WGS sequence"/>
</dbReference>
<evidence type="ECO:0000256" key="5">
    <source>
        <dbReference type="ARBA" id="ARBA00023242"/>
    </source>
</evidence>
<dbReference type="SUPFAM" id="SSF47459">
    <property type="entry name" value="HLH, helix-loop-helix DNA-binding domain"/>
    <property type="match status" value="1"/>
</dbReference>
<dbReference type="InterPro" id="IPR011598">
    <property type="entry name" value="bHLH_dom"/>
</dbReference>
<evidence type="ECO:0000313" key="8">
    <source>
        <dbReference type="EMBL" id="KAK6117964.1"/>
    </source>
</evidence>
<evidence type="ECO:0000256" key="4">
    <source>
        <dbReference type="ARBA" id="ARBA00023163"/>
    </source>
</evidence>
<dbReference type="PANTHER" id="PTHR46446">
    <property type="entry name" value="TRANSCRIPTION FACTOR PRE"/>
    <property type="match status" value="1"/>
</dbReference>
<dbReference type="Pfam" id="PF23174">
    <property type="entry name" value="bHLH_ILI"/>
    <property type="match status" value="1"/>
</dbReference>
<comment type="subcellular location">
    <subcellularLocation>
        <location evidence="1">Nucleus</location>
    </subcellularLocation>
</comment>
<evidence type="ECO:0000256" key="1">
    <source>
        <dbReference type="ARBA" id="ARBA00004123"/>
    </source>
</evidence>
<keyword evidence="4" id="KW-0804">Transcription</keyword>
<dbReference type="EMBL" id="JABTTQ020002580">
    <property type="protein sequence ID" value="KAK6123289.1"/>
    <property type="molecule type" value="Genomic_DNA"/>
</dbReference>
<evidence type="ECO:0000259" key="7">
    <source>
        <dbReference type="PROSITE" id="PS50888"/>
    </source>
</evidence>
<evidence type="ECO:0000256" key="6">
    <source>
        <dbReference type="SAM" id="Coils"/>
    </source>
</evidence>
<comment type="caution">
    <text evidence="9">The sequence shown here is derived from an EMBL/GenBank/DDBJ whole genome shotgun (WGS) entry which is preliminary data.</text>
</comment>
<keyword evidence="5" id="KW-0539">Nucleus</keyword>
<proteinExistence type="predicted"/>
<sequence length="90" mass="10125">MSNRRAKSSVSRITEDEVNDLVFKLQALLPDSTSRSNKRVSASKVLKETCNYIKNLHKEVDDLSEKLSQLLASGDITSFDADIIRTLLKQ</sequence>